<dbReference type="AlphaFoldDB" id="A0A090EUE3"/>
<gene>
    <name evidence="1" type="ORF">MPLDJ20_20111</name>
</gene>
<accession>A0A090EUE3</accession>
<organism evidence="1 2">
    <name type="scientific">Mesorhizobium plurifarium</name>
    <dbReference type="NCBI Taxonomy" id="69974"/>
    <lineage>
        <taxon>Bacteria</taxon>
        <taxon>Pseudomonadati</taxon>
        <taxon>Pseudomonadota</taxon>
        <taxon>Alphaproteobacteria</taxon>
        <taxon>Hyphomicrobiales</taxon>
        <taxon>Phyllobacteriaceae</taxon>
        <taxon>Mesorhizobium</taxon>
    </lineage>
</organism>
<dbReference type="EMBL" id="CCNB01000012">
    <property type="protein sequence ID" value="CDX35240.1"/>
    <property type="molecule type" value="Genomic_DNA"/>
</dbReference>
<evidence type="ECO:0000313" key="2">
    <source>
        <dbReference type="Proteomes" id="UP000046373"/>
    </source>
</evidence>
<name>A0A090EUE3_MESPL</name>
<proteinExistence type="predicted"/>
<dbReference type="Proteomes" id="UP000046373">
    <property type="component" value="Unassembled WGS sequence"/>
</dbReference>
<reference evidence="1 2" key="1">
    <citation type="submission" date="2014-08" db="EMBL/GenBank/DDBJ databases">
        <authorList>
            <person name="Moulin Lionel"/>
        </authorList>
    </citation>
    <scope>NUCLEOTIDE SEQUENCE [LARGE SCALE GENOMIC DNA]</scope>
</reference>
<evidence type="ECO:0000313" key="1">
    <source>
        <dbReference type="EMBL" id="CDX35240.1"/>
    </source>
</evidence>
<protein>
    <submittedName>
        <fullName evidence="1">Uncharacterized protein</fullName>
    </submittedName>
</protein>
<sequence>MIEVRYRSRTNFPFLPGYSKTPPGTDRLKATLRVHDRHAELVVSDIHDILLDGAPTMQWMIYRTIEGSTPPQPSPPIRAAKFVQPLIGRIGNPRGRRRGVIYQAMF</sequence>